<accession>A0A834IG11</accession>
<protein>
    <submittedName>
        <fullName evidence="2">Uncharacterized protein</fullName>
    </submittedName>
</protein>
<comment type="caution">
    <text evidence="2">The sequence shown here is derived from an EMBL/GenBank/DDBJ whole genome shotgun (WGS) entry which is preliminary data.</text>
</comment>
<dbReference type="EMBL" id="JAACXV010000326">
    <property type="protein sequence ID" value="KAF7280014.1"/>
    <property type="molecule type" value="Genomic_DNA"/>
</dbReference>
<sequence>MSRINIKVWNGSSSTIYYIVETIAVMPGIRIRHVDFFPTELPEHDHRHFVSSARAAAAAVGGKEVAPARPDPSGQDRGGIVSL</sequence>
<evidence type="ECO:0000313" key="3">
    <source>
        <dbReference type="Proteomes" id="UP000625711"/>
    </source>
</evidence>
<evidence type="ECO:0000313" key="2">
    <source>
        <dbReference type="EMBL" id="KAF7280014.1"/>
    </source>
</evidence>
<dbReference type="Proteomes" id="UP000625711">
    <property type="component" value="Unassembled WGS sequence"/>
</dbReference>
<feature type="region of interest" description="Disordered" evidence="1">
    <location>
        <begin position="61"/>
        <end position="83"/>
    </location>
</feature>
<dbReference type="AlphaFoldDB" id="A0A834IG11"/>
<keyword evidence="3" id="KW-1185">Reference proteome</keyword>
<gene>
    <name evidence="2" type="ORF">GWI33_006487</name>
</gene>
<name>A0A834IG11_RHYFE</name>
<evidence type="ECO:0000256" key="1">
    <source>
        <dbReference type="SAM" id="MobiDB-lite"/>
    </source>
</evidence>
<organism evidence="2 3">
    <name type="scientific">Rhynchophorus ferrugineus</name>
    <name type="common">Red palm weevil</name>
    <name type="synonym">Curculio ferrugineus</name>
    <dbReference type="NCBI Taxonomy" id="354439"/>
    <lineage>
        <taxon>Eukaryota</taxon>
        <taxon>Metazoa</taxon>
        <taxon>Ecdysozoa</taxon>
        <taxon>Arthropoda</taxon>
        <taxon>Hexapoda</taxon>
        <taxon>Insecta</taxon>
        <taxon>Pterygota</taxon>
        <taxon>Neoptera</taxon>
        <taxon>Endopterygota</taxon>
        <taxon>Coleoptera</taxon>
        <taxon>Polyphaga</taxon>
        <taxon>Cucujiformia</taxon>
        <taxon>Curculionidae</taxon>
        <taxon>Dryophthorinae</taxon>
        <taxon>Rhynchophorus</taxon>
    </lineage>
</organism>
<proteinExistence type="predicted"/>
<reference evidence="2" key="1">
    <citation type="submission" date="2020-08" db="EMBL/GenBank/DDBJ databases">
        <title>Genome sequencing and assembly of the red palm weevil Rhynchophorus ferrugineus.</title>
        <authorList>
            <person name="Dias G.B."/>
            <person name="Bergman C.M."/>
            <person name="Manee M."/>
        </authorList>
    </citation>
    <scope>NUCLEOTIDE SEQUENCE</scope>
    <source>
        <strain evidence="2">AA-2017</strain>
        <tissue evidence="2">Whole larva</tissue>
    </source>
</reference>